<dbReference type="PANTHER" id="PTHR42834">
    <property type="entry name" value="ENDONUCLEASE/EXONUCLEASE/PHOSPHATASE FAMILY PROTEIN (AFU_ORTHOLOGUE AFUA_3G09210)"/>
    <property type="match status" value="1"/>
</dbReference>
<protein>
    <recommendedName>
        <fullName evidence="2">Endonuclease/exonuclease/phosphatase domain-containing protein</fullName>
    </recommendedName>
</protein>
<sequence length="339" mass="39187">MLKKALLLLAAALICLSSFSKGKKEITVVFYNVENLFDTINHPDKLDNDFTPMGKLNWDTRRYNDKLSKLSYVLSSINKEVLPEIIGLCEIENKDVIEDLINGERLKKGKYQIVHNESPDKRGIDCALIYKKGEFKYLKHETINIEFPWEKEYKTRDILYVQGLVGRKDTLNIFVNHWPSRRGGQEKSEPNRVFVAKQLRKAVNTIQAKNPFAKIIIMGDFNDEPTDKAVIETLKANNDRNTNNPMGLFNLMYDLQANNEGSYNYKGEWNMLDNLIVSNSLLNESRGYQTAHNSGRIYRNKWICFKNKKGVLTPNKTYGGTKYYGGFSDHFPVFFKLKK</sequence>
<dbReference type="SUPFAM" id="SSF56219">
    <property type="entry name" value="DNase I-like"/>
    <property type="match status" value="1"/>
</dbReference>
<dbReference type="EMBL" id="QQWG01000028">
    <property type="protein sequence ID" value="RRG19055.1"/>
    <property type="molecule type" value="Genomic_DNA"/>
</dbReference>
<reference evidence="3 4" key="1">
    <citation type="submission" date="2018-07" db="EMBL/GenBank/DDBJ databases">
        <title>Draft genome sequence of Ancylomarina sp. M1P.</title>
        <authorList>
            <person name="Yadav S."/>
            <person name="Villanueva L."/>
            <person name="Damste J.S.S."/>
        </authorList>
    </citation>
    <scope>NUCLEOTIDE SEQUENCE [LARGE SCALE GENOMIC DNA]</scope>
    <source>
        <strain evidence="3 4">M1P</strain>
    </source>
</reference>
<dbReference type="OrthoDB" id="9802724at2"/>
<evidence type="ECO:0000313" key="3">
    <source>
        <dbReference type="EMBL" id="RRG19055.1"/>
    </source>
</evidence>
<accession>A0A425XWP2</accession>
<dbReference type="GO" id="GO:0003824">
    <property type="term" value="F:catalytic activity"/>
    <property type="evidence" value="ECO:0007669"/>
    <property type="project" value="InterPro"/>
</dbReference>
<keyword evidence="1" id="KW-0732">Signal</keyword>
<feature type="signal peptide" evidence="1">
    <location>
        <begin position="1"/>
        <end position="20"/>
    </location>
</feature>
<gene>
    <name evidence="3" type="ORF">DWB61_17055</name>
</gene>
<dbReference type="Pfam" id="PF19580">
    <property type="entry name" value="Exo_endo_phos_3"/>
    <property type="match status" value="1"/>
</dbReference>
<evidence type="ECO:0000256" key="1">
    <source>
        <dbReference type="SAM" id="SignalP"/>
    </source>
</evidence>
<keyword evidence="4" id="KW-1185">Reference proteome</keyword>
<feature type="domain" description="Endonuclease/exonuclease/phosphatase" evidence="2">
    <location>
        <begin position="27"/>
        <end position="339"/>
    </location>
</feature>
<feature type="chain" id="PRO_5019362690" description="Endonuclease/exonuclease/phosphatase domain-containing protein" evidence="1">
    <location>
        <begin position="21"/>
        <end position="339"/>
    </location>
</feature>
<dbReference type="Gene3D" id="3.60.10.10">
    <property type="entry name" value="Endonuclease/exonuclease/phosphatase"/>
    <property type="match status" value="1"/>
</dbReference>
<dbReference type="RefSeq" id="WP_125032115.1">
    <property type="nucleotide sequence ID" value="NZ_JAPXVP010000025.1"/>
</dbReference>
<evidence type="ECO:0000259" key="2">
    <source>
        <dbReference type="Pfam" id="PF19580"/>
    </source>
</evidence>
<dbReference type="Proteomes" id="UP000285794">
    <property type="component" value="Unassembled WGS sequence"/>
</dbReference>
<dbReference type="PANTHER" id="PTHR42834:SF1">
    <property type="entry name" value="ENDONUCLEASE_EXONUCLEASE_PHOSPHATASE FAMILY PROTEIN (AFU_ORTHOLOGUE AFUA_3G09210)"/>
    <property type="match status" value="1"/>
</dbReference>
<dbReference type="AlphaFoldDB" id="A0A425XWP2"/>
<dbReference type="InterPro" id="IPR005135">
    <property type="entry name" value="Endo/exonuclease/phosphatase"/>
</dbReference>
<name>A0A425XWP2_9BACT</name>
<proteinExistence type="predicted"/>
<evidence type="ECO:0000313" key="4">
    <source>
        <dbReference type="Proteomes" id="UP000285794"/>
    </source>
</evidence>
<dbReference type="InterPro" id="IPR036691">
    <property type="entry name" value="Endo/exonu/phosph_ase_sf"/>
</dbReference>
<comment type="caution">
    <text evidence="3">The sequence shown here is derived from an EMBL/GenBank/DDBJ whole genome shotgun (WGS) entry which is preliminary data.</text>
</comment>
<organism evidence="3 4">
    <name type="scientific">Ancylomarina euxinus</name>
    <dbReference type="NCBI Taxonomy" id="2283627"/>
    <lineage>
        <taxon>Bacteria</taxon>
        <taxon>Pseudomonadati</taxon>
        <taxon>Bacteroidota</taxon>
        <taxon>Bacteroidia</taxon>
        <taxon>Marinilabiliales</taxon>
        <taxon>Marinifilaceae</taxon>
        <taxon>Ancylomarina</taxon>
    </lineage>
</organism>